<dbReference type="OMA" id="YEYESPR"/>
<reference evidence="3 4" key="1">
    <citation type="journal article" date="2019" name="Sci. Rep.">
        <title>Nanopore sequencing improves the draft genome of the human pathogenic amoeba Naegleria fowleri.</title>
        <authorList>
            <person name="Liechti N."/>
            <person name="Schurch N."/>
            <person name="Bruggmann R."/>
            <person name="Wittwer M."/>
        </authorList>
    </citation>
    <scope>NUCLEOTIDE SEQUENCE [LARGE SCALE GENOMIC DNA]</scope>
    <source>
        <strain evidence="3 4">ATCC 30894</strain>
    </source>
</reference>
<sequence>MQQIPPISVGEKLPTQQIPSAEVDPIHEEDSFFVDNVYEEKQKSSPKETKKASSPTNPQTQHNISPNVLNISPIIPTNTISVYTPSSRKNNPSSSKSEVLLPKLSSLTQKPKSPYETRPQTAPPKKPVLQKTPSKPKPEEPKIVKPYYIDRKKPYDESKVKEFMKKKQQELIQQKVESKKAKEEAKLKKEQVLQRLEAYVQKVIVKPKKKSVSPKKKSKKIEDQQTVTTVENLIKKRSKTPPASSNKKEDKPKKKKTKKIGADKKHHFETDHEIHTRPFSAPLNDQELNAFHKTAEKELLYDHEIQQHRNIYIPNNFPQQQLHPPSSNKESKLVIVNTQPQGNTSDIQIQHPAHRFAWIEQQQQPRVSNDHQEDFDVAAESYQNKSKSQIQQPVENNESPTPLFIMNKNRSPQNTENRLRHSISSISSTVQQPAIESDDEEPLQETETESFKSRYNFLGLDSKPLPTAHLHSTPSPSKDTPQSKHSDSKVPSPIEVSHHKKSPQNILERLDLSRLNNNSSALSPRSSLSPRLMQPKSPTESEILFVINALARKSRKLQEAAAKKHETKDVSVQGVSEEISVHKRNAEVNTSPQQTKSLEMDRQRTIMLEKKLEMEIKQEEESLSLLGKKAEMIMSSSHHLYDESFGECTSSEDVISISTEYEERERKIEAMKMELKALRIKKKKQEAKLQQIIRSKKIEQKLREVKNELILQDKKLGVSYDSETTSTDNDSLLLSSSGKRRKLKKQQDQQGDCTPQPAIDEEGLKKRIENELKEQLTKKMEEDLLKKRKEEEEIIRRKLEEIEADRRRKDEEMKRKMEEELARKHEEIKRLEEQSNLKKKLEEESLRMKMEELKKQEELLKQKERELLLRKQEEDLRRQKEEAEQRKELERQIRQVLEQEMKIKKEYEEELLRRLEEEQNLRRRHEKALQQKVQEEAILKKQLEENILCRKKMDEETILRQKALEQEELLRRNAEKEEALLKRLAQEEILRKQIELELEMSKKKELELQRQQEDQTKIQKLKLEEEKLRSMLENEEKKRKQLEQLAQKQKEDEEYLTSLLEKERSTTKRLEQQVNESKMRLEEQERLVKLKEEQMKKNQLEQEEKLRKEIEQASKQKEQELKLKIEEEFKQREEQYRLQLQKKPENKEASVETEFVQELKSDNLRTEVIGEAQKDLSQNEDHSEDCIPMEALNEEVVEEEDTSVTLSTELSFTAEDKQHDDHNISISSNEFEKEECTTGHESKLTNVFDDIPPNSPSRNIEDDLASLDSLNSSFNSSFNSPEQNANTLSAHSILLKEFDNTDHGEEEENFDSMDDHCIDDHDIHLNIDKESKHIDVEDENIFASNIEPKDDDDTNFQVFTTLSSAPVLKEKQKSTSVVQTKEHIEALVNSFVTASGIEVFKTVGSICPLIERSVLSSSANPNQDAFNLLILETFNSYIKEYNSIIQSEHAGNTFKGHIFGRVEESTRKRKTIYNKVPEMSPFDYAFESLMTAFEFSKNEKFVDHTLLDIENEYLPKHSIPLIPGVMQPLEKWKSTNYEEELVKTFITDQLFDELLLDTAQSLLKVFE</sequence>
<feature type="compositionally biased region" description="Acidic residues" evidence="2">
    <location>
        <begin position="436"/>
        <end position="448"/>
    </location>
</feature>
<feature type="coiled-coil region" evidence="1">
    <location>
        <begin position="164"/>
        <end position="202"/>
    </location>
</feature>
<feature type="region of interest" description="Disordered" evidence="2">
    <location>
        <begin position="205"/>
        <end position="275"/>
    </location>
</feature>
<organism evidence="3 4">
    <name type="scientific">Naegleria fowleri</name>
    <name type="common">Brain eating amoeba</name>
    <dbReference type="NCBI Taxonomy" id="5763"/>
    <lineage>
        <taxon>Eukaryota</taxon>
        <taxon>Discoba</taxon>
        <taxon>Heterolobosea</taxon>
        <taxon>Tetramitia</taxon>
        <taxon>Eutetramitia</taxon>
        <taxon>Vahlkampfiidae</taxon>
        <taxon>Naegleria</taxon>
    </lineage>
</organism>
<feature type="compositionally biased region" description="Basic and acidic residues" evidence="2">
    <location>
        <begin position="260"/>
        <end position="275"/>
    </location>
</feature>
<feature type="compositionally biased region" description="Basic and acidic residues" evidence="2">
    <location>
        <begin position="1060"/>
        <end position="1081"/>
    </location>
</feature>
<feature type="compositionally biased region" description="Low complexity" evidence="2">
    <location>
        <begin position="517"/>
        <end position="532"/>
    </location>
</feature>
<feature type="compositionally biased region" description="Low complexity" evidence="2">
    <location>
        <begin position="720"/>
        <end position="737"/>
    </location>
</feature>
<dbReference type="EMBL" id="VFQX01000009">
    <property type="protein sequence ID" value="KAF0982445.1"/>
    <property type="molecule type" value="Genomic_DNA"/>
</dbReference>
<dbReference type="VEuPathDB" id="AmoebaDB:NfTy_019530"/>
<keyword evidence="4" id="KW-1185">Reference proteome</keyword>
<feature type="region of interest" description="Disordered" evidence="2">
    <location>
        <begin position="517"/>
        <end position="537"/>
    </location>
</feature>
<accession>A0A6A5CAQ6</accession>
<evidence type="ECO:0000256" key="1">
    <source>
        <dbReference type="SAM" id="Coils"/>
    </source>
</evidence>
<protein>
    <submittedName>
        <fullName evidence="3">Uncharacterized protein</fullName>
    </submittedName>
</protein>
<proteinExistence type="predicted"/>
<evidence type="ECO:0000313" key="4">
    <source>
        <dbReference type="Proteomes" id="UP000444721"/>
    </source>
</evidence>
<feature type="region of interest" description="Disordered" evidence="2">
    <location>
        <begin position="379"/>
        <end position="504"/>
    </location>
</feature>
<keyword evidence="1" id="KW-0175">Coiled coil</keyword>
<gene>
    <name evidence="3" type="ORF">FDP41_011375</name>
</gene>
<feature type="region of interest" description="Disordered" evidence="2">
    <location>
        <begin position="720"/>
        <end position="760"/>
    </location>
</feature>
<feature type="compositionally biased region" description="Polar residues" evidence="2">
    <location>
        <begin position="381"/>
        <end position="400"/>
    </location>
</feature>
<feature type="compositionally biased region" description="Basic residues" evidence="2">
    <location>
        <begin position="205"/>
        <end position="219"/>
    </location>
</feature>
<feature type="compositionally biased region" description="Polar residues" evidence="2">
    <location>
        <begin position="470"/>
        <end position="480"/>
    </location>
</feature>
<feature type="coiled-coil region" evidence="1">
    <location>
        <begin position="661"/>
        <end position="715"/>
    </location>
</feature>
<feature type="compositionally biased region" description="Basic and acidic residues" evidence="2">
    <location>
        <begin position="136"/>
        <end position="151"/>
    </location>
</feature>
<feature type="compositionally biased region" description="Polar residues" evidence="2">
    <location>
        <begin position="408"/>
        <end position="434"/>
    </location>
</feature>
<feature type="compositionally biased region" description="Low complexity" evidence="2">
    <location>
        <begin position="85"/>
        <end position="97"/>
    </location>
</feature>
<name>A0A6A5CAQ6_NAEFO</name>
<feature type="compositionally biased region" description="Basic and acidic residues" evidence="2">
    <location>
        <begin position="38"/>
        <end position="51"/>
    </location>
</feature>
<feature type="region of interest" description="Disordered" evidence="2">
    <location>
        <begin position="1032"/>
        <end position="1081"/>
    </location>
</feature>
<comment type="caution">
    <text evidence="3">The sequence shown here is derived from an EMBL/GenBank/DDBJ whole genome shotgun (WGS) entry which is preliminary data.</text>
</comment>
<feature type="compositionally biased region" description="Polar residues" evidence="2">
    <location>
        <begin position="52"/>
        <end position="84"/>
    </location>
</feature>
<dbReference type="VEuPathDB" id="AmoebaDB:NF0034700"/>
<evidence type="ECO:0000313" key="3">
    <source>
        <dbReference type="EMBL" id="KAF0982445.1"/>
    </source>
</evidence>
<dbReference type="RefSeq" id="XP_044567158.1">
    <property type="nucleotide sequence ID" value="XM_044701776.1"/>
</dbReference>
<dbReference type="Proteomes" id="UP000444721">
    <property type="component" value="Unassembled WGS sequence"/>
</dbReference>
<feature type="compositionally biased region" description="Basic and acidic residues" evidence="2">
    <location>
        <begin position="1032"/>
        <end position="1042"/>
    </location>
</feature>
<dbReference type="GeneID" id="68118590"/>
<evidence type="ECO:0000256" key="2">
    <source>
        <dbReference type="SAM" id="MobiDB-lite"/>
    </source>
</evidence>
<dbReference type="OrthoDB" id="10434318at2759"/>
<feature type="region of interest" description="Disordered" evidence="2">
    <location>
        <begin position="1"/>
        <end position="151"/>
    </location>
</feature>
<dbReference type="VEuPathDB" id="AmoebaDB:FDP41_011375"/>